<gene>
    <name evidence="1" type="ORF">TRAPUB_11972</name>
</gene>
<sequence>MSEYARIGMEEREQMIEDANPAINHPRGVSISKVFLGAKSSVRRALNLRTSSLHNRSGRSCGRLPLPVFFKASAQFHWYRQHM</sequence>
<dbReference type="EMBL" id="MNAD01000630">
    <property type="protein sequence ID" value="OJT11500.1"/>
    <property type="molecule type" value="Genomic_DNA"/>
</dbReference>
<keyword evidence="2" id="KW-1185">Reference proteome</keyword>
<protein>
    <submittedName>
        <fullName evidence="1">Uncharacterized protein</fullName>
    </submittedName>
</protein>
<name>A0A1M2VVG6_TRAPU</name>
<proteinExistence type="predicted"/>
<dbReference type="AlphaFoldDB" id="A0A1M2VVG6"/>
<evidence type="ECO:0000313" key="1">
    <source>
        <dbReference type="EMBL" id="OJT11500.1"/>
    </source>
</evidence>
<accession>A0A1M2VVG6</accession>
<evidence type="ECO:0000313" key="2">
    <source>
        <dbReference type="Proteomes" id="UP000184267"/>
    </source>
</evidence>
<reference evidence="1 2" key="1">
    <citation type="submission" date="2016-10" db="EMBL/GenBank/DDBJ databases">
        <title>Genome sequence of the basidiomycete white-rot fungus Trametes pubescens.</title>
        <authorList>
            <person name="Makela M.R."/>
            <person name="Granchi Z."/>
            <person name="Peng M."/>
            <person name="De Vries R.P."/>
            <person name="Grigoriev I."/>
            <person name="Riley R."/>
            <person name="Hilden K."/>
        </authorList>
    </citation>
    <scope>NUCLEOTIDE SEQUENCE [LARGE SCALE GENOMIC DNA]</scope>
    <source>
        <strain evidence="1 2">FBCC735</strain>
    </source>
</reference>
<comment type="caution">
    <text evidence="1">The sequence shown here is derived from an EMBL/GenBank/DDBJ whole genome shotgun (WGS) entry which is preliminary data.</text>
</comment>
<dbReference type="Proteomes" id="UP000184267">
    <property type="component" value="Unassembled WGS sequence"/>
</dbReference>
<organism evidence="1 2">
    <name type="scientific">Trametes pubescens</name>
    <name type="common">White-rot fungus</name>
    <dbReference type="NCBI Taxonomy" id="154538"/>
    <lineage>
        <taxon>Eukaryota</taxon>
        <taxon>Fungi</taxon>
        <taxon>Dikarya</taxon>
        <taxon>Basidiomycota</taxon>
        <taxon>Agaricomycotina</taxon>
        <taxon>Agaricomycetes</taxon>
        <taxon>Polyporales</taxon>
        <taxon>Polyporaceae</taxon>
        <taxon>Trametes</taxon>
    </lineage>
</organism>